<reference evidence="1" key="1">
    <citation type="submission" date="2021-06" db="EMBL/GenBank/DDBJ databases">
        <authorList>
            <person name="Kallberg Y."/>
            <person name="Tangrot J."/>
            <person name="Rosling A."/>
        </authorList>
    </citation>
    <scope>NUCLEOTIDE SEQUENCE</scope>
    <source>
        <strain evidence="1">CL551</strain>
    </source>
</reference>
<sequence length="478" mass="55173">MVSRLPPEILQDIFKYNLCTKGPIFRSLKKSCLLVNRYWCHNAVSIIWEEPLNVCARSNFPAEDSKDDIIQVYIKNLPRESKALLRDAGIISPALSEQSSTAINYASFLQRIELQGLHEVSTCWAIGSKCYSSSKYKETQGRRLLLYRELCKLFISQSPNLKFSITLDCIKWNEFSHFQQLSNIIPPNSTLEKLICYTGHIKEIYESIGRMFTEIKDLSVNCNGDDNSGLNSLIDQMRETAWSLTISGTRRLPITDSFRKKIRLLTSLKIYSESELVPLEVFLECQFLKILTVDGRSVDPSSVFNIINSTHKTIQSLSIIWYKETNLAKTKDHYLLLSSIPQNCPHLKKLFIPFTYATLHLIIEILNACNTLRYVKLMWHDYPVISKSDLFVWMENLGKSIPSSLQSLRIDGYMGLSVEAVDRFLDQCFWREVRSLKLEIDDWVSPDYYMEDGVDMSERHSKMLEKHISLGTLHESSR</sequence>
<proteinExistence type="predicted"/>
<evidence type="ECO:0000313" key="1">
    <source>
        <dbReference type="EMBL" id="CAG8543130.1"/>
    </source>
</evidence>
<dbReference type="Gene3D" id="3.80.10.10">
    <property type="entry name" value="Ribonuclease Inhibitor"/>
    <property type="match status" value="1"/>
</dbReference>
<dbReference type="EMBL" id="CAJVPV010003095">
    <property type="protein sequence ID" value="CAG8543130.1"/>
    <property type="molecule type" value="Genomic_DNA"/>
</dbReference>
<dbReference type="AlphaFoldDB" id="A0A9N9FMC5"/>
<accession>A0A9N9FMC5</accession>
<name>A0A9N9FMC5_9GLOM</name>
<evidence type="ECO:0000313" key="2">
    <source>
        <dbReference type="Proteomes" id="UP000789342"/>
    </source>
</evidence>
<dbReference type="SUPFAM" id="SSF52047">
    <property type="entry name" value="RNI-like"/>
    <property type="match status" value="1"/>
</dbReference>
<organism evidence="1 2">
    <name type="scientific">Acaulospora morrowiae</name>
    <dbReference type="NCBI Taxonomy" id="94023"/>
    <lineage>
        <taxon>Eukaryota</taxon>
        <taxon>Fungi</taxon>
        <taxon>Fungi incertae sedis</taxon>
        <taxon>Mucoromycota</taxon>
        <taxon>Glomeromycotina</taxon>
        <taxon>Glomeromycetes</taxon>
        <taxon>Diversisporales</taxon>
        <taxon>Acaulosporaceae</taxon>
        <taxon>Acaulospora</taxon>
    </lineage>
</organism>
<comment type="caution">
    <text evidence="1">The sequence shown here is derived from an EMBL/GenBank/DDBJ whole genome shotgun (WGS) entry which is preliminary data.</text>
</comment>
<keyword evidence="2" id="KW-1185">Reference proteome</keyword>
<dbReference type="InterPro" id="IPR032675">
    <property type="entry name" value="LRR_dom_sf"/>
</dbReference>
<dbReference type="OrthoDB" id="2403216at2759"/>
<dbReference type="Proteomes" id="UP000789342">
    <property type="component" value="Unassembled WGS sequence"/>
</dbReference>
<protein>
    <submittedName>
        <fullName evidence="1">4718_t:CDS:1</fullName>
    </submittedName>
</protein>
<gene>
    <name evidence="1" type="ORF">AMORRO_LOCUS5223</name>
</gene>